<dbReference type="InterPro" id="IPR011005">
    <property type="entry name" value="Dihydropteroate_synth-like_sf"/>
</dbReference>
<comment type="catalytic activity">
    <reaction evidence="1">
        <text>(7,8-dihydropterin-6-yl)methyl diphosphate + 4-aminobenzoate = 7,8-dihydropteroate + diphosphate</text>
        <dbReference type="Rhea" id="RHEA:19949"/>
        <dbReference type="ChEBI" id="CHEBI:17836"/>
        <dbReference type="ChEBI" id="CHEBI:17839"/>
        <dbReference type="ChEBI" id="CHEBI:33019"/>
        <dbReference type="ChEBI" id="CHEBI:72950"/>
        <dbReference type="EC" id="2.5.1.15"/>
    </reaction>
</comment>
<dbReference type="PROSITE" id="PS00792">
    <property type="entry name" value="DHPS_1"/>
    <property type="match status" value="1"/>
</dbReference>
<comment type="cofactor">
    <cofactor evidence="2">
        <name>Mg(2+)</name>
        <dbReference type="ChEBI" id="CHEBI:18420"/>
    </cofactor>
</comment>
<dbReference type="InterPro" id="IPR006390">
    <property type="entry name" value="DHP_synth_dom"/>
</dbReference>
<evidence type="ECO:0000313" key="14">
    <source>
        <dbReference type="Proteomes" id="UP000280881"/>
    </source>
</evidence>
<keyword evidence="8" id="KW-0479">Metal-binding</keyword>
<feature type="domain" description="Pterin-binding" evidence="12">
    <location>
        <begin position="136"/>
        <end position="393"/>
    </location>
</feature>
<evidence type="ECO:0000256" key="8">
    <source>
        <dbReference type="ARBA" id="ARBA00022723"/>
    </source>
</evidence>
<comment type="caution">
    <text evidence="13">The sequence shown here is derived from an EMBL/GenBank/DDBJ whole genome shotgun (WGS) entry which is preliminary data.</text>
</comment>
<sequence>MKVRVKEFKDKASLKEYLLSLGNTTQGAEILSSKGKVFLFELDGVDTRAANILKQDAISVGGDCAVPRKASSFEKGYWKVLLVVNGRELDKLTEKLEKQPFGLRKLSLKLRETLKNYLKDSFILSYRGKELPLSEPVVMGILNATPDSFSDGGKYTSLDSAVKRAEEIISQGGKIVDVGGESTRPGAPPVPLEEELRRVIPVIREIRKKLGDNFFISIDTYKAEVARQALLEGADMVNDVSALRFDPKMAEVVSSFGCPVVIMHMKGTPRDMQKNPHYEDVVSEICDFFEERISFALERGVSRDKIILDPGIGFGKRLIEDNLCILKRFSEFRVFGLPLLIGASRKSFIGAITGVENPEDRLAGSLGAIAPAFYRGAKIFRVHDVKETYDFLKLLYEVERAKC</sequence>
<dbReference type="Pfam" id="PF00809">
    <property type="entry name" value="Pterin_bind"/>
    <property type="match status" value="1"/>
</dbReference>
<keyword evidence="7" id="KW-0808">Transferase</keyword>
<dbReference type="PANTHER" id="PTHR20941:SF1">
    <property type="entry name" value="FOLIC ACID SYNTHESIS PROTEIN FOL1"/>
    <property type="match status" value="1"/>
</dbReference>
<dbReference type="GO" id="GO:0046872">
    <property type="term" value="F:metal ion binding"/>
    <property type="evidence" value="ECO:0007669"/>
    <property type="project" value="UniProtKB-KW"/>
</dbReference>
<evidence type="ECO:0000256" key="6">
    <source>
        <dbReference type="ARBA" id="ARBA00016919"/>
    </source>
</evidence>
<accession>A0A420W8X7</accession>
<evidence type="ECO:0000256" key="2">
    <source>
        <dbReference type="ARBA" id="ARBA00001946"/>
    </source>
</evidence>
<evidence type="ECO:0000256" key="1">
    <source>
        <dbReference type="ARBA" id="ARBA00000012"/>
    </source>
</evidence>
<dbReference type="GO" id="GO:0046656">
    <property type="term" value="P:folic acid biosynthetic process"/>
    <property type="evidence" value="ECO:0007669"/>
    <property type="project" value="UniProtKB-KW"/>
</dbReference>
<dbReference type="AlphaFoldDB" id="A0A420W8X7"/>
<reference evidence="13 14" key="1">
    <citation type="submission" date="2018-10" db="EMBL/GenBank/DDBJ databases">
        <title>Genomic Encyclopedia of Type Strains, Phase IV (KMG-IV): sequencing the most valuable type-strain genomes for metagenomic binning, comparative biology and taxonomic classification.</title>
        <authorList>
            <person name="Goeker M."/>
        </authorList>
    </citation>
    <scope>NUCLEOTIDE SEQUENCE [LARGE SCALE GENOMIC DNA]</scope>
    <source>
        <strain evidence="13 14">DSM 15521</strain>
    </source>
</reference>
<evidence type="ECO:0000256" key="9">
    <source>
        <dbReference type="ARBA" id="ARBA00022842"/>
    </source>
</evidence>
<dbReference type="EC" id="2.5.1.15" evidence="5"/>
<dbReference type="EMBL" id="RBIE01000001">
    <property type="protein sequence ID" value="RKQ63781.1"/>
    <property type="molecule type" value="Genomic_DNA"/>
</dbReference>
<keyword evidence="9" id="KW-0460">Magnesium</keyword>
<dbReference type="NCBIfam" id="TIGR01496">
    <property type="entry name" value="DHPS"/>
    <property type="match status" value="1"/>
</dbReference>
<evidence type="ECO:0000256" key="11">
    <source>
        <dbReference type="ARBA" id="ARBA00030193"/>
    </source>
</evidence>
<dbReference type="GO" id="GO:0046654">
    <property type="term" value="P:tetrahydrofolate biosynthetic process"/>
    <property type="evidence" value="ECO:0007669"/>
    <property type="project" value="TreeGrafter"/>
</dbReference>
<evidence type="ECO:0000256" key="4">
    <source>
        <dbReference type="ARBA" id="ARBA00009503"/>
    </source>
</evidence>
<dbReference type="GO" id="GO:0004156">
    <property type="term" value="F:dihydropteroate synthase activity"/>
    <property type="evidence" value="ECO:0007669"/>
    <property type="project" value="UniProtKB-EC"/>
</dbReference>
<dbReference type="FunFam" id="3.20.20.20:FF:000006">
    <property type="entry name" value="Dihydropteroate synthase"/>
    <property type="match status" value="1"/>
</dbReference>
<keyword evidence="10" id="KW-0289">Folate biosynthesis</keyword>
<dbReference type="CDD" id="cd00739">
    <property type="entry name" value="DHPS"/>
    <property type="match status" value="1"/>
</dbReference>
<dbReference type="RefSeq" id="WP_121170014.1">
    <property type="nucleotide sequence ID" value="NZ_RBIE01000001.1"/>
</dbReference>
<protein>
    <recommendedName>
        <fullName evidence="6">Dihydropteroate synthase</fullName>
        <ecNumber evidence="5">2.5.1.15</ecNumber>
    </recommendedName>
    <alternativeName>
        <fullName evidence="11">Dihydropteroate pyrophosphorylase</fullName>
    </alternativeName>
</protein>
<dbReference type="SUPFAM" id="SSF51717">
    <property type="entry name" value="Dihydropteroate synthetase-like"/>
    <property type="match status" value="1"/>
</dbReference>
<dbReference type="Proteomes" id="UP000280881">
    <property type="component" value="Unassembled WGS sequence"/>
</dbReference>
<dbReference type="OrthoDB" id="9811744at2"/>
<evidence type="ECO:0000256" key="7">
    <source>
        <dbReference type="ARBA" id="ARBA00022679"/>
    </source>
</evidence>
<gene>
    <name evidence="13" type="ORF">C7457_0662</name>
</gene>
<dbReference type="Gene3D" id="3.20.20.20">
    <property type="entry name" value="Dihydropteroate synthase-like"/>
    <property type="match status" value="1"/>
</dbReference>
<keyword evidence="14" id="KW-1185">Reference proteome</keyword>
<organism evidence="13 14">
    <name type="scientific">Thermovibrio guaymasensis</name>
    <dbReference type="NCBI Taxonomy" id="240167"/>
    <lineage>
        <taxon>Bacteria</taxon>
        <taxon>Pseudomonadati</taxon>
        <taxon>Aquificota</taxon>
        <taxon>Aquificia</taxon>
        <taxon>Desulfurobacteriales</taxon>
        <taxon>Desulfurobacteriaceae</taxon>
        <taxon>Thermovibrio</taxon>
    </lineage>
</organism>
<dbReference type="InterPro" id="IPR000489">
    <property type="entry name" value="Pterin-binding_dom"/>
</dbReference>
<dbReference type="PROSITE" id="PS50972">
    <property type="entry name" value="PTERIN_BINDING"/>
    <property type="match status" value="1"/>
</dbReference>
<proteinExistence type="inferred from homology"/>
<dbReference type="GO" id="GO:0005829">
    <property type="term" value="C:cytosol"/>
    <property type="evidence" value="ECO:0007669"/>
    <property type="project" value="TreeGrafter"/>
</dbReference>
<evidence type="ECO:0000313" key="13">
    <source>
        <dbReference type="EMBL" id="RKQ63781.1"/>
    </source>
</evidence>
<evidence type="ECO:0000256" key="10">
    <source>
        <dbReference type="ARBA" id="ARBA00022909"/>
    </source>
</evidence>
<dbReference type="InterPro" id="IPR045031">
    <property type="entry name" value="DHP_synth-like"/>
</dbReference>
<dbReference type="PANTHER" id="PTHR20941">
    <property type="entry name" value="FOLATE SYNTHESIS PROTEINS"/>
    <property type="match status" value="1"/>
</dbReference>
<evidence type="ECO:0000256" key="3">
    <source>
        <dbReference type="ARBA" id="ARBA00004763"/>
    </source>
</evidence>
<name>A0A420W8X7_9BACT</name>
<evidence type="ECO:0000256" key="5">
    <source>
        <dbReference type="ARBA" id="ARBA00012458"/>
    </source>
</evidence>
<comment type="pathway">
    <text evidence="3">Cofactor biosynthesis; tetrahydrofolate biosynthesis; 7,8-dihydrofolate from 2-amino-4-hydroxy-6-hydroxymethyl-7,8-dihydropteridine diphosphate and 4-aminobenzoate: step 1/2.</text>
</comment>
<evidence type="ECO:0000259" key="12">
    <source>
        <dbReference type="PROSITE" id="PS50972"/>
    </source>
</evidence>
<comment type="similarity">
    <text evidence="4">Belongs to the DHPS family.</text>
</comment>